<protein>
    <submittedName>
        <fullName evidence="1">Uncharacterized protein</fullName>
    </submittedName>
</protein>
<organism evidence="1 2">
    <name type="scientific">Streptomyces decoyicus</name>
    <dbReference type="NCBI Taxonomy" id="249567"/>
    <lineage>
        <taxon>Bacteria</taxon>
        <taxon>Bacillati</taxon>
        <taxon>Actinomycetota</taxon>
        <taxon>Actinomycetes</taxon>
        <taxon>Kitasatosporales</taxon>
        <taxon>Streptomycetaceae</taxon>
        <taxon>Streptomyces</taxon>
    </lineage>
</organism>
<sequence>MQLLHIEAWVGDGWQRVIRLGDFEPPNDGCSDDHLVNELETFLAANPGPFWIDTIVNPYGVLFGQGVPRLFRLV</sequence>
<evidence type="ECO:0000313" key="2">
    <source>
        <dbReference type="Proteomes" id="UP001344251"/>
    </source>
</evidence>
<reference evidence="1 2" key="1">
    <citation type="submission" date="2022-10" db="EMBL/GenBank/DDBJ databases">
        <title>The complete genomes of actinobacterial strains from the NBC collection.</title>
        <authorList>
            <person name="Joergensen T.S."/>
            <person name="Alvarez Arevalo M."/>
            <person name="Sterndorff E.B."/>
            <person name="Faurdal D."/>
            <person name="Vuksanovic O."/>
            <person name="Mourched A.-S."/>
            <person name="Charusanti P."/>
            <person name="Shaw S."/>
            <person name="Blin K."/>
            <person name="Weber T."/>
        </authorList>
    </citation>
    <scope>NUCLEOTIDE SEQUENCE [LARGE SCALE GENOMIC DNA]</scope>
    <source>
        <strain evidence="1 2">NBC 01774</strain>
    </source>
</reference>
<proteinExistence type="predicted"/>
<dbReference type="RefSeq" id="WP_326623358.1">
    <property type="nucleotide sequence ID" value="NZ_CP109106.1"/>
</dbReference>
<name>A0ABZ1FUW9_9ACTN</name>
<evidence type="ECO:0000313" key="1">
    <source>
        <dbReference type="EMBL" id="WSB73727.1"/>
    </source>
</evidence>
<dbReference type="Proteomes" id="UP001344251">
    <property type="component" value="Chromosome"/>
</dbReference>
<keyword evidence="2" id="KW-1185">Reference proteome</keyword>
<dbReference type="EMBL" id="CP109106">
    <property type="protein sequence ID" value="WSB73727.1"/>
    <property type="molecule type" value="Genomic_DNA"/>
</dbReference>
<gene>
    <name evidence="1" type="ORF">OG863_40585</name>
</gene>
<accession>A0ABZ1FUW9</accession>